<dbReference type="STRING" id="1582439.NPIRD3C_1676"/>
<accession>A0A0C5BSZ5</accession>
<organism evidence="1 2">
    <name type="scientific">Nitrosopumilus piranensis</name>
    <dbReference type="NCBI Taxonomy" id="1582439"/>
    <lineage>
        <taxon>Archaea</taxon>
        <taxon>Nitrososphaerota</taxon>
        <taxon>Nitrososphaeria</taxon>
        <taxon>Nitrosopumilales</taxon>
        <taxon>Nitrosopumilaceae</taxon>
        <taxon>Nitrosopumilus</taxon>
    </lineage>
</organism>
<name>A0A0C5BSZ5_9ARCH</name>
<protein>
    <recommendedName>
        <fullName evidence="3">Sporulation protein Cse60</fullName>
    </recommendedName>
</protein>
<dbReference type="Proteomes" id="UP000032027">
    <property type="component" value="Chromosome"/>
</dbReference>
<reference evidence="1 2" key="2">
    <citation type="journal article" date="2016" name="ISME J.">
        <title>Physiological and genomic characterization of two novel marine thaumarchaeal strains indicates niche differentiation.</title>
        <authorList>
            <person name="Bayer B."/>
            <person name="Vojvoda J."/>
            <person name="Offre P."/>
            <person name="Alves R.J."/>
            <person name="Elisabeth N.H."/>
            <person name="Garcia J.A."/>
            <person name="Volland J.M."/>
            <person name="Srivastava A."/>
            <person name="Schleper C."/>
            <person name="Herndl G.J."/>
        </authorList>
    </citation>
    <scope>NUCLEOTIDE SEQUENCE [LARGE SCALE GENOMIC DNA]</scope>
    <source>
        <strain evidence="1 2">D3C</strain>
    </source>
</reference>
<evidence type="ECO:0000313" key="2">
    <source>
        <dbReference type="Proteomes" id="UP000032027"/>
    </source>
</evidence>
<dbReference type="KEGG" id="nid:NPIRD3C_1676"/>
<dbReference type="GeneID" id="43685804"/>
<dbReference type="PATRIC" id="fig|1582439.9.peg.1727"/>
<gene>
    <name evidence="1" type="ORF">NPIRD3C_1676</name>
</gene>
<dbReference type="RefSeq" id="WP_160272900.1">
    <property type="nucleotide sequence ID" value="NZ_CP010868.1"/>
</dbReference>
<dbReference type="AlphaFoldDB" id="A0A0C5BSZ5"/>
<evidence type="ECO:0008006" key="3">
    <source>
        <dbReference type="Google" id="ProtNLM"/>
    </source>
</evidence>
<sequence>MKVEIVQSESVSELDEMINECIQSRKVEDIKLSTTMLDNGKVQYVALIMLAT</sequence>
<reference evidence="2" key="1">
    <citation type="submission" date="2015-02" db="EMBL/GenBank/DDBJ databases">
        <title>Characterization of two novel Thaumarchaeota isolated from the Northern Adriatic Sea.</title>
        <authorList>
            <person name="Bayer B."/>
            <person name="Vojvoda J."/>
            <person name="Offre P."/>
            <person name="Srivastava A."/>
            <person name="Elisabeth N."/>
            <person name="Garcia J.A.L."/>
            <person name="Schleper C."/>
            <person name="Herndl G.J."/>
        </authorList>
    </citation>
    <scope>NUCLEOTIDE SEQUENCE [LARGE SCALE GENOMIC DNA]</scope>
    <source>
        <strain evidence="2">D3C</strain>
    </source>
</reference>
<dbReference type="HOGENOM" id="CLU_3075148_0_0_2"/>
<evidence type="ECO:0000313" key="1">
    <source>
        <dbReference type="EMBL" id="AJM92888.1"/>
    </source>
</evidence>
<dbReference type="OrthoDB" id="3143at2157"/>
<proteinExistence type="predicted"/>
<reference evidence="1 2" key="3">
    <citation type="journal article" date="2019" name="Int. J. Syst. Evol. Microbiol.">
        <title>Nitrosopumilus adriaticus sp. nov. and Nitrosopumilus piranensis sp. nov., two ammonia-oxidizing archaea from the Adriatic Sea and members of the class Nitrososphaeria.</title>
        <authorList>
            <person name="Bayer B."/>
            <person name="Vojvoda J."/>
            <person name="Reinthaler T."/>
            <person name="Reyes C."/>
            <person name="Pinto M."/>
            <person name="Herndl G.J."/>
        </authorList>
    </citation>
    <scope>NUCLEOTIDE SEQUENCE [LARGE SCALE GENOMIC DNA]</scope>
    <source>
        <strain evidence="1 2">D3C</strain>
    </source>
</reference>
<dbReference type="EMBL" id="CP010868">
    <property type="protein sequence ID" value="AJM92888.1"/>
    <property type="molecule type" value="Genomic_DNA"/>
</dbReference>
<keyword evidence="2" id="KW-1185">Reference proteome</keyword>